<evidence type="ECO:0000313" key="1">
    <source>
        <dbReference type="EMBL" id="KAF0738627.1"/>
    </source>
</evidence>
<name>A0A6G0XEG2_9STRA</name>
<protein>
    <submittedName>
        <fullName evidence="1">Uncharacterized protein</fullName>
    </submittedName>
</protein>
<dbReference type="Proteomes" id="UP000481153">
    <property type="component" value="Unassembled WGS sequence"/>
</dbReference>
<gene>
    <name evidence="1" type="ORF">Ae201684_005555</name>
</gene>
<dbReference type="VEuPathDB" id="FungiDB:AeMF1_019380"/>
<sequence>MRDDYTDKEPIHMIWRDLERKYGVSNVANVKSNVNKLLKIAQSEFNSVESYLAEMKTLKNVINSNTRKYLKRDVVTDDFIALLAFGVLPSEFYGAQISLDEESFSLSDIESKLIGIFENKSKREIMGNKSGQSGGPKSDVNHVTNKRKAASVESNNGECFYCDGTQNHLTNGKSHFKKQCPLRKEHFANNDFRKHMNDKKAKKARKDVKVDMIQSIDRDAGYRESNGEVQLSVESELDLFNLDPMEDVDSSGYMDMGDASAVDVNQVDSGVISKRLKNLSIKAKHVTSNVDSEVQRNYPFLLVVLTVAEVAGAEGIFLPIEFVLILSTVRTRVCGVWLSAAVDLEAKL</sequence>
<reference evidence="1 2" key="1">
    <citation type="submission" date="2019-07" db="EMBL/GenBank/DDBJ databases">
        <title>Genomics analysis of Aphanomyces spp. identifies a new class of oomycete effector associated with host adaptation.</title>
        <authorList>
            <person name="Gaulin E."/>
        </authorList>
    </citation>
    <scope>NUCLEOTIDE SEQUENCE [LARGE SCALE GENOMIC DNA]</scope>
    <source>
        <strain evidence="1 2">ATCC 201684</strain>
    </source>
</reference>
<dbReference type="VEuPathDB" id="FungiDB:AeMF1_008378"/>
<dbReference type="AlphaFoldDB" id="A0A6G0XEG2"/>
<accession>A0A6G0XEG2</accession>
<comment type="caution">
    <text evidence="1">The sequence shown here is derived from an EMBL/GenBank/DDBJ whole genome shotgun (WGS) entry which is preliminary data.</text>
</comment>
<evidence type="ECO:0000313" key="2">
    <source>
        <dbReference type="Proteomes" id="UP000481153"/>
    </source>
</evidence>
<keyword evidence="2" id="KW-1185">Reference proteome</keyword>
<dbReference type="EMBL" id="VJMJ01000071">
    <property type="protein sequence ID" value="KAF0738627.1"/>
    <property type="molecule type" value="Genomic_DNA"/>
</dbReference>
<proteinExistence type="predicted"/>
<organism evidence="1 2">
    <name type="scientific">Aphanomyces euteiches</name>
    <dbReference type="NCBI Taxonomy" id="100861"/>
    <lineage>
        <taxon>Eukaryota</taxon>
        <taxon>Sar</taxon>
        <taxon>Stramenopiles</taxon>
        <taxon>Oomycota</taxon>
        <taxon>Saprolegniomycetes</taxon>
        <taxon>Saprolegniales</taxon>
        <taxon>Verrucalvaceae</taxon>
        <taxon>Aphanomyces</taxon>
    </lineage>
</organism>